<evidence type="ECO:0000313" key="4">
    <source>
        <dbReference type="Proteomes" id="UP001500547"/>
    </source>
</evidence>
<proteinExistence type="predicted"/>
<dbReference type="InterPro" id="IPR024361">
    <property type="entry name" value="BACON"/>
</dbReference>
<dbReference type="Gene3D" id="2.130.10.10">
    <property type="entry name" value="YVTN repeat-like/Quinoprotein amine dehydrogenase"/>
    <property type="match status" value="1"/>
</dbReference>
<gene>
    <name evidence="3" type="ORF">GCM10025770_13570</name>
</gene>
<evidence type="ECO:0000259" key="2">
    <source>
        <dbReference type="Pfam" id="PF19190"/>
    </source>
</evidence>
<dbReference type="PROSITE" id="PS51257">
    <property type="entry name" value="PROKAR_LIPOPROTEIN"/>
    <property type="match status" value="1"/>
</dbReference>
<comment type="caution">
    <text evidence="3">The sequence shown here is derived from an EMBL/GenBank/DDBJ whole genome shotgun (WGS) entry which is preliminary data.</text>
</comment>
<dbReference type="SUPFAM" id="SSF63829">
    <property type="entry name" value="Calcium-dependent phosphotriesterase"/>
    <property type="match status" value="1"/>
</dbReference>
<dbReference type="Pfam" id="PF19190">
    <property type="entry name" value="BACON_2"/>
    <property type="match status" value="2"/>
</dbReference>
<feature type="compositionally biased region" description="Low complexity" evidence="1">
    <location>
        <begin position="685"/>
        <end position="703"/>
    </location>
</feature>
<accession>A0ABP9QIR4</accession>
<dbReference type="InterPro" id="IPR013783">
    <property type="entry name" value="Ig-like_fold"/>
</dbReference>
<evidence type="ECO:0000313" key="3">
    <source>
        <dbReference type="EMBL" id="GAA5162629.1"/>
    </source>
</evidence>
<dbReference type="InterPro" id="IPR015943">
    <property type="entry name" value="WD40/YVTN_repeat-like_dom_sf"/>
</dbReference>
<sequence>MWHAVSKGLVLFFSVLLVACGGGGGGGSGGSGGGGSSTGGGDFTLSTSSLSLTAPQNSKSETKTVSLLSIGPDAYYVAAGVPPGHAWPAWLGLSFDTYGDNAFISASTYGLATGKYTATVRFVTKGATGNVLAYRDLSITLTVTASGSSSSSSSSSSIPYSSSSASSSAVSSSVAASLSATPNKIDLGGSTGRAHSSQSAVFINTNKSGDWNWSIESKPAWVKLIGPSSGVMNGGTYFWVEADLTKLSPGTQSGMMSIKATQGAASVSTNIPVSVTVDTHKLVASEVGIAFARTPDWSRLSRTITLRDNLTWANWTATSNQPWLTVTPSGYYNGYSDSSLTLTANVAGLASDQFHRATVTISAANGALPETIEVGLWNGSTTPGSQTIINGSFVNVVADPVRPRIYTHTGGNSISAYNTYLGTIAGSISLSGNAGAMEVSADGKRLFAVQGTNISVIDLDSLAVIATWANTTSSDTLRYARPNGEGLLIASGGRVFKVGTGSVLSTNAPAGPALAVSPDSSYLFSQDTGISPGSFSRYSIDYSDASSNGFIINSAGSGSGGSNCKDIAVTRNSQYVLTACGAPYSFARFSYSSLGSAGTLAANPYPNNVKAASDGRIFAASANYYDSADFWVYGADGTLQKSFLVRGYAKEIRDRQLVPSGDALMAAAITLEPALHLIPVGPEPAGTSSLTTGASSASKTLSAPASTGSTLEVKRR</sequence>
<evidence type="ECO:0000256" key="1">
    <source>
        <dbReference type="SAM" id="MobiDB-lite"/>
    </source>
</evidence>
<dbReference type="Proteomes" id="UP001500547">
    <property type="component" value="Unassembled WGS sequence"/>
</dbReference>
<dbReference type="EMBL" id="BAABLD010000007">
    <property type="protein sequence ID" value="GAA5162629.1"/>
    <property type="molecule type" value="Genomic_DNA"/>
</dbReference>
<keyword evidence="4" id="KW-1185">Reference proteome</keyword>
<dbReference type="RefSeq" id="WP_345532124.1">
    <property type="nucleotide sequence ID" value="NZ_BAABLD010000007.1"/>
</dbReference>
<dbReference type="Gene3D" id="2.60.40.10">
    <property type="entry name" value="Immunoglobulins"/>
    <property type="match status" value="1"/>
</dbReference>
<reference evidence="4" key="1">
    <citation type="journal article" date="2019" name="Int. J. Syst. Evol. Microbiol.">
        <title>The Global Catalogue of Microorganisms (GCM) 10K type strain sequencing project: providing services to taxonomists for standard genome sequencing and annotation.</title>
        <authorList>
            <consortium name="The Broad Institute Genomics Platform"/>
            <consortium name="The Broad Institute Genome Sequencing Center for Infectious Disease"/>
            <person name="Wu L."/>
            <person name="Ma J."/>
        </authorList>
    </citation>
    <scope>NUCLEOTIDE SEQUENCE [LARGE SCALE GENOMIC DNA]</scope>
    <source>
        <strain evidence="4">JCM 18715</strain>
    </source>
</reference>
<protein>
    <recommendedName>
        <fullName evidence="2">BACON domain-containing protein</fullName>
    </recommendedName>
</protein>
<organism evidence="3 4">
    <name type="scientific">Viridibacterium curvum</name>
    <dbReference type="NCBI Taxonomy" id="1101404"/>
    <lineage>
        <taxon>Bacteria</taxon>
        <taxon>Pseudomonadati</taxon>
        <taxon>Pseudomonadota</taxon>
        <taxon>Betaproteobacteria</taxon>
        <taxon>Rhodocyclales</taxon>
        <taxon>Rhodocyclaceae</taxon>
        <taxon>Viridibacterium</taxon>
    </lineage>
</organism>
<name>A0ABP9QIR4_9RHOO</name>
<feature type="domain" description="BACON" evidence="2">
    <location>
        <begin position="178"/>
        <end position="269"/>
    </location>
</feature>
<feature type="region of interest" description="Disordered" evidence="1">
    <location>
        <begin position="685"/>
        <end position="716"/>
    </location>
</feature>
<feature type="domain" description="BACON" evidence="2">
    <location>
        <begin position="305"/>
        <end position="349"/>
    </location>
</feature>